<dbReference type="InterPro" id="IPR016187">
    <property type="entry name" value="CTDL_fold"/>
</dbReference>
<proteinExistence type="predicted"/>
<reference evidence="2" key="1">
    <citation type="submission" date="2022-11" db="UniProtKB">
        <authorList>
            <consortium name="WormBaseParasite"/>
        </authorList>
    </citation>
    <scope>IDENTIFICATION</scope>
</reference>
<keyword evidence="1" id="KW-1185">Reference proteome</keyword>
<dbReference type="Proteomes" id="UP000887577">
    <property type="component" value="Unplaced"/>
</dbReference>
<sequence>MIEILPEAEAYVGGVIPAPLNKEKYDPTLGSRADRLEKSVRLLTVMNLMQQGWELYADYWYKLFEVELMWVPAENFCRELGGHLVSIKDVAENHFVHKLRKSMFFFLFNPINEMPKILRK</sequence>
<organism evidence="1 2">
    <name type="scientific">Panagrolaimus superbus</name>
    <dbReference type="NCBI Taxonomy" id="310955"/>
    <lineage>
        <taxon>Eukaryota</taxon>
        <taxon>Metazoa</taxon>
        <taxon>Ecdysozoa</taxon>
        <taxon>Nematoda</taxon>
        <taxon>Chromadorea</taxon>
        <taxon>Rhabditida</taxon>
        <taxon>Tylenchina</taxon>
        <taxon>Panagrolaimomorpha</taxon>
        <taxon>Panagrolaimoidea</taxon>
        <taxon>Panagrolaimidae</taxon>
        <taxon>Panagrolaimus</taxon>
    </lineage>
</organism>
<dbReference type="Gene3D" id="3.10.100.10">
    <property type="entry name" value="Mannose-Binding Protein A, subunit A"/>
    <property type="match status" value="1"/>
</dbReference>
<dbReference type="WBParaSite" id="PSU_v2.g5196.t1">
    <property type="protein sequence ID" value="PSU_v2.g5196.t1"/>
    <property type="gene ID" value="PSU_v2.g5196"/>
</dbReference>
<protein>
    <submittedName>
        <fullName evidence="2">C-type lectin domain-containing protein</fullName>
    </submittedName>
</protein>
<evidence type="ECO:0000313" key="2">
    <source>
        <dbReference type="WBParaSite" id="PSU_v2.g5196.t1"/>
    </source>
</evidence>
<evidence type="ECO:0000313" key="1">
    <source>
        <dbReference type="Proteomes" id="UP000887577"/>
    </source>
</evidence>
<dbReference type="AlphaFoldDB" id="A0A914YXH3"/>
<dbReference type="SUPFAM" id="SSF56436">
    <property type="entry name" value="C-type lectin-like"/>
    <property type="match status" value="1"/>
</dbReference>
<dbReference type="InterPro" id="IPR016186">
    <property type="entry name" value="C-type_lectin-like/link_sf"/>
</dbReference>
<name>A0A914YXH3_9BILA</name>
<accession>A0A914YXH3</accession>